<keyword evidence="1" id="KW-0472">Membrane</keyword>
<keyword evidence="3" id="KW-1185">Reference proteome</keyword>
<feature type="transmembrane region" description="Helical" evidence="1">
    <location>
        <begin position="64"/>
        <end position="81"/>
    </location>
</feature>
<reference evidence="2" key="2">
    <citation type="submission" date="2023-01" db="EMBL/GenBank/DDBJ databases">
        <title>Draft genome sequence of Maritalea porphyrae strain NBRC 107169.</title>
        <authorList>
            <person name="Sun Q."/>
            <person name="Mori K."/>
        </authorList>
    </citation>
    <scope>NUCLEOTIDE SEQUENCE</scope>
    <source>
        <strain evidence="2">NBRC 107169</strain>
    </source>
</reference>
<gene>
    <name evidence="2" type="ORF">GCM10007879_28720</name>
</gene>
<dbReference type="RefSeq" id="WP_284365656.1">
    <property type="nucleotide sequence ID" value="NZ_BSNI01000002.1"/>
</dbReference>
<evidence type="ECO:0000256" key="1">
    <source>
        <dbReference type="SAM" id="Phobius"/>
    </source>
</evidence>
<name>A0ABQ5UVP5_9HYPH</name>
<keyword evidence="1" id="KW-0812">Transmembrane</keyword>
<evidence type="ECO:0000313" key="3">
    <source>
        <dbReference type="Proteomes" id="UP001161405"/>
    </source>
</evidence>
<keyword evidence="1" id="KW-1133">Transmembrane helix</keyword>
<dbReference type="Pfam" id="PF06170">
    <property type="entry name" value="DUF983"/>
    <property type="match status" value="1"/>
</dbReference>
<evidence type="ECO:0008006" key="4">
    <source>
        <dbReference type="Google" id="ProtNLM"/>
    </source>
</evidence>
<protein>
    <recommendedName>
        <fullName evidence="4">DUF983 domain-containing protein</fullName>
    </recommendedName>
</protein>
<proteinExistence type="predicted"/>
<dbReference type="EMBL" id="BSNI01000002">
    <property type="protein sequence ID" value="GLQ18623.1"/>
    <property type="molecule type" value="Genomic_DNA"/>
</dbReference>
<organism evidence="2 3">
    <name type="scientific">Maritalea porphyrae</name>
    <dbReference type="NCBI Taxonomy" id="880732"/>
    <lineage>
        <taxon>Bacteria</taxon>
        <taxon>Pseudomonadati</taxon>
        <taxon>Pseudomonadota</taxon>
        <taxon>Alphaproteobacteria</taxon>
        <taxon>Hyphomicrobiales</taxon>
        <taxon>Devosiaceae</taxon>
        <taxon>Maritalea</taxon>
    </lineage>
</organism>
<evidence type="ECO:0000313" key="2">
    <source>
        <dbReference type="EMBL" id="GLQ18623.1"/>
    </source>
</evidence>
<dbReference type="InterPro" id="IPR009325">
    <property type="entry name" value="DUF983"/>
</dbReference>
<feature type="transmembrane region" description="Helical" evidence="1">
    <location>
        <begin position="93"/>
        <end position="111"/>
    </location>
</feature>
<dbReference type="Proteomes" id="UP001161405">
    <property type="component" value="Unassembled WGS sequence"/>
</dbReference>
<comment type="caution">
    <text evidence="2">The sequence shown here is derived from an EMBL/GenBank/DDBJ whole genome shotgun (WGS) entry which is preliminary data.</text>
</comment>
<accession>A0ABQ5UVP5</accession>
<sequence length="138" mass="15240">MSIEINAIDKPKRSVWAAMKNGIVGKCPKCGKGKLFKGYLRVNSGCSSCGEAFHHHRADDAPPYITMAIVGHVVVGGIFHLETSYQIEPMVHLYWSIPTMLVLSLGLLRPIKGMIVAIQWANYLHGFDPNFSPATDMQ</sequence>
<reference evidence="2" key="1">
    <citation type="journal article" date="2014" name="Int. J. Syst. Evol. Microbiol.">
        <title>Complete genome of a new Firmicutes species belonging to the dominant human colonic microbiota ('Ruminococcus bicirculans') reveals two chromosomes and a selective capacity to utilize plant glucans.</title>
        <authorList>
            <consortium name="NISC Comparative Sequencing Program"/>
            <person name="Wegmann U."/>
            <person name="Louis P."/>
            <person name="Goesmann A."/>
            <person name="Henrissat B."/>
            <person name="Duncan S.H."/>
            <person name="Flint H.J."/>
        </authorList>
    </citation>
    <scope>NUCLEOTIDE SEQUENCE</scope>
    <source>
        <strain evidence="2">NBRC 107169</strain>
    </source>
</reference>